<evidence type="ECO:0000313" key="3">
    <source>
        <dbReference type="EMBL" id="MBC5766820.1"/>
    </source>
</evidence>
<organism evidence="3 4">
    <name type="scientific">Ramlibacter albus</name>
    <dbReference type="NCBI Taxonomy" id="2079448"/>
    <lineage>
        <taxon>Bacteria</taxon>
        <taxon>Pseudomonadati</taxon>
        <taxon>Pseudomonadota</taxon>
        <taxon>Betaproteobacteria</taxon>
        <taxon>Burkholderiales</taxon>
        <taxon>Comamonadaceae</taxon>
        <taxon>Ramlibacter</taxon>
    </lineage>
</organism>
<keyword evidence="4" id="KW-1185">Reference proteome</keyword>
<dbReference type="EMBL" id="JACORU010000008">
    <property type="protein sequence ID" value="MBC5766820.1"/>
    <property type="molecule type" value="Genomic_DNA"/>
</dbReference>
<evidence type="ECO:0000313" key="4">
    <source>
        <dbReference type="Proteomes" id="UP000596827"/>
    </source>
</evidence>
<evidence type="ECO:0000256" key="1">
    <source>
        <dbReference type="SAM" id="MobiDB-lite"/>
    </source>
</evidence>
<proteinExistence type="predicted"/>
<accession>A0A923S3U7</accession>
<dbReference type="AlphaFoldDB" id="A0A923S3U7"/>
<name>A0A923S3U7_9BURK</name>
<keyword evidence="2" id="KW-0732">Signal</keyword>
<dbReference type="RefSeq" id="WP_187083317.1">
    <property type="nucleotide sequence ID" value="NZ_JACORU010000008.1"/>
</dbReference>
<feature type="region of interest" description="Disordered" evidence="1">
    <location>
        <begin position="20"/>
        <end position="46"/>
    </location>
</feature>
<evidence type="ECO:0008006" key="5">
    <source>
        <dbReference type="Google" id="ProtNLM"/>
    </source>
</evidence>
<comment type="caution">
    <text evidence="3">The sequence shown here is derived from an EMBL/GenBank/DDBJ whole genome shotgun (WGS) entry which is preliminary data.</text>
</comment>
<sequence>MRPGLALLALLASSAYAQQPAPAQALEREPLDPRKNQKIERIRHEDAGSRIDELRVGGETQQITVTTKSRLPAYEVRPKDGKSLWTVRGF</sequence>
<reference evidence="3" key="1">
    <citation type="submission" date="2020-08" db="EMBL/GenBank/DDBJ databases">
        <title>Ramlibacter sp. GTP1 16S ribosomal RNA gene genome sequencing and assembly.</title>
        <authorList>
            <person name="Kang M."/>
        </authorList>
    </citation>
    <scope>NUCLEOTIDE SEQUENCE</scope>
    <source>
        <strain evidence="3">GTP1</strain>
    </source>
</reference>
<feature type="signal peptide" evidence="2">
    <location>
        <begin position="1"/>
        <end position="17"/>
    </location>
</feature>
<protein>
    <recommendedName>
        <fullName evidence="5">DUF2782 domain-containing protein</fullName>
    </recommendedName>
</protein>
<evidence type="ECO:0000256" key="2">
    <source>
        <dbReference type="SAM" id="SignalP"/>
    </source>
</evidence>
<dbReference type="Proteomes" id="UP000596827">
    <property type="component" value="Unassembled WGS sequence"/>
</dbReference>
<feature type="compositionally biased region" description="Basic and acidic residues" evidence="1">
    <location>
        <begin position="26"/>
        <end position="46"/>
    </location>
</feature>
<gene>
    <name evidence="3" type="ORF">H8R02_20310</name>
</gene>
<feature type="chain" id="PRO_5037403133" description="DUF2782 domain-containing protein" evidence="2">
    <location>
        <begin position="18"/>
        <end position="90"/>
    </location>
</feature>